<dbReference type="RefSeq" id="WP_204446248.1">
    <property type="nucleotide sequence ID" value="NZ_JACJKY010000008.1"/>
</dbReference>
<feature type="compositionally biased region" description="Polar residues" evidence="1">
    <location>
        <begin position="35"/>
        <end position="78"/>
    </location>
</feature>
<keyword evidence="4" id="KW-1185">Reference proteome</keyword>
<gene>
    <name evidence="3" type="ORF">H6A12_06885</name>
</gene>
<feature type="chain" id="PRO_5039534474" description="SCP domain-containing protein" evidence="2">
    <location>
        <begin position="23"/>
        <end position="251"/>
    </location>
</feature>
<dbReference type="EMBL" id="JACJKY010000008">
    <property type="protein sequence ID" value="MBM6920875.1"/>
    <property type="molecule type" value="Genomic_DNA"/>
</dbReference>
<sequence>MKKAFAIIVLLTVLLLSACNSAEVPQNAYSGTDFQQTEVSTTATEQETMTPENITGAANNSSSQPVTESSATTGPSTEETVKKTEELPSSQPKETVPSAEKETVAETEQQKPPETTTATEPPEETKPADPVETTPTQKEPEVENKPEATEPPEQTTQETTQPKETVTEPEFDINYWVEYAKNYAVSKGLVLSSAAVDCWDNPIGAGAHCIYLERDIQSRLNRYANDEDISDVWIWAEPTGNGRYDLYIGYA</sequence>
<keyword evidence="2" id="KW-0732">Signal</keyword>
<feature type="compositionally biased region" description="Low complexity" evidence="1">
    <location>
        <begin position="151"/>
        <end position="164"/>
    </location>
</feature>
<evidence type="ECO:0000313" key="4">
    <source>
        <dbReference type="Proteomes" id="UP000774750"/>
    </source>
</evidence>
<organism evidence="3 4">
    <name type="scientific">Merdimmobilis hominis</name>
    <dbReference type="NCBI Taxonomy" id="2897707"/>
    <lineage>
        <taxon>Bacteria</taxon>
        <taxon>Bacillati</taxon>
        <taxon>Bacillota</taxon>
        <taxon>Clostridia</taxon>
        <taxon>Eubacteriales</taxon>
        <taxon>Oscillospiraceae</taxon>
        <taxon>Merdimmobilis</taxon>
    </lineage>
</organism>
<evidence type="ECO:0000256" key="2">
    <source>
        <dbReference type="SAM" id="SignalP"/>
    </source>
</evidence>
<feature type="signal peptide" evidence="2">
    <location>
        <begin position="1"/>
        <end position="22"/>
    </location>
</feature>
<protein>
    <recommendedName>
        <fullName evidence="5">SCP domain-containing protein</fullName>
    </recommendedName>
</protein>
<proteinExistence type="predicted"/>
<evidence type="ECO:0008006" key="5">
    <source>
        <dbReference type="Google" id="ProtNLM"/>
    </source>
</evidence>
<evidence type="ECO:0000313" key="3">
    <source>
        <dbReference type="EMBL" id="MBM6920875.1"/>
    </source>
</evidence>
<comment type="caution">
    <text evidence="3">The sequence shown here is derived from an EMBL/GenBank/DDBJ whole genome shotgun (WGS) entry which is preliminary data.</text>
</comment>
<feature type="region of interest" description="Disordered" evidence="1">
    <location>
        <begin position="35"/>
        <end position="167"/>
    </location>
</feature>
<reference evidence="3" key="2">
    <citation type="journal article" date="2021" name="Sci. Rep.">
        <title>The distribution of antibiotic resistance genes in chicken gut microbiota commensals.</title>
        <authorList>
            <person name="Juricova H."/>
            <person name="Matiasovicova J."/>
            <person name="Kubasova T."/>
            <person name="Cejkova D."/>
            <person name="Rychlik I."/>
        </authorList>
    </citation>
    <scope>NUCLEOTIDE SEQUENCE</scope>
    <source>
        <strain evidence="3">An559</strain>
    </source>
</reference>
<accession>A0A939BE17</accession>
<feature type="compositionally biased region" description="Basic and acidic residues" evidence="1">
    <location>
        <begin position="99"/>
        <end position="111"/>
    </location>
</feature>
<reference evidence="3" key="1">
    <citation type="submission" date="2020-08" db="EMBL/GenBank/DDBJ databases">
        <authorList>
            <person name="Cejkova D."/>
            <person name="Kubasova T."/>
            <person name="Jahodarova E."/>
            <person name="Rychlik I."/>
        </authorList>
    </citation>
    <scope>NUCLEOTIDE SEQUENCE</scope>
    <source>
        <strain evidence="3">An559</strain>
    </source>
</reference>
<dbReference type="PROSITE" id="PS51257">
    <property type="entry name" value="PROKAR_LIPOPROTEIN"/>
    <property type="match status" value="1"/>
</dbReference>
<feature type="compositionally biased region" description="Basic and acidic residues" evidence="1">
    <location>
        <begin position="138"/>
        <end position="148"/>
    </location>
</feature>
<dbReference type="AlphaFoldDB" id="A0A939BE17"/>
<evidence type="ECO:0000256" key="1">
    <source>
        <dbReference type="SAM" id="MobiDB-lite"/>
    </source>
</evidence>
<dbReference type="Proteomes" id="UP000774750">
    <property type="component" value="Unassembled WGS sequence"/>
</dbReference>
<name>A0A939BE17_9FIRM</name>